<dbReference type="EMBL" id="JBCNJP010011199">
    <property type="protein sequence ID" value="KAK9048616.1"/>
    <property type="molecule type" value="Genomic_DNA"/>
</dbReference>
<name>A0AAP0GGU5_9ASTR</name>
<evidence type="ECO:0008006" key="4">
    <source>
        <dbReference type="Google" id="ProtNLM"/>
    </source>
</evidence>
<protein>
    <recommendedName>
        <fullName evidence="4">Nucleotide-binding alpha-beta plait domain-containing protein</fullName>
    </recommendedName>
</protein>
<sequence>EWLAEAVAGYGSLVDSYIAKKTNKAGNIFGFVKFKDVKDKRAFERKLKGVTVGVMKARVNLQKFNREGKPVVRGEYSLVQNVNWKTSELWDEEVFNSIGGRFGQVIHVSDVDLNDSNMARNCVGLLVDDWSKVEGEFSINWQDRSFSGGVKEVHEDWEPDFVGVLTAGVSSHDGALSGGGQSATEVSTPEPRKTVSENECSNGVSGVSITRVGKWKRRWKIDVQFKDSVGPDPVQDSSILSLRRREFLVGPDMVEEEGPTKRIKSPLDNLDLNFPPPPPTAPKPVIVKPKEIFQNRRKSISGVDQLNASGPGPDVSLNDFGCCLLNEDDSLTVDNSQDRADLALANEVINSMQAAAMVGIQLIDYEERVKDLVLEDGVIEEV</sequence>
<dbReference type="GO" id="GO:0003676">
    <property type="term" value="F:nucleic acid binding"/>
    <property type="evidence" value="ECO:0007669"/>
    <property type="project" value="InterPro"/>
</dbReference>
<proteinExistence type="predicted"/>
<organism evidence="2 3">
    <name type="scientific">Deinandra increscens subsp. villosa</name>
    <dbReference type="NCBI Taxonomy" id="3103831"/>
    <lineage>
        <taxon>Eukaryota</taxon>
        <taxon>Viridiplantae</taxon>
        <taxon>Streptophyta</taxon>
        <taxon>Embryophyta</taxon>
        <taxon>Tracheophyta</taxon>
        <taxon>Spermatophyta</taxon>
        <taxon>Magnoliopsida</taxon>
        <taxon>eudicotyledons</taxon>
        <taxon>Gunneridae</taxon>
        <taxon>Pentapetalae</taxon>
        <taxon>asterids</taxon>
        <taxon>campanulids</taxon>
        <taxon>Asterales</taxon>
        <taxon>Asteraceae</taxon>
        <taxon>Asteroideae</taxon>
        <taxon>Heliantheae alliance</taxon>
        <taxon>Madieae</taxon>
        <taxon>Madiinae</taxon>
        <taxon>Deinandra</taxon>
    </lineage>
</organism>
<evidence type="ECO:0000256" key="1">
    <source>
        <dbReference type="SAM" id="MobiDB-lite"/>
    </source>
</evidence>
<evidence type="ECO:0000313" key="2">
    <source>
        <dbReference type="EMBL" id="KAK9048616.1"/>
    </source>
</evidence>
<dbReference type="AlphaFoldDB" id="A0AAP0GGU5"/>
<keyword evidence="3" id="KW-1185">Reference proteome</keyword>
<gene>
    <name evidence="2" type="ORF">SSX86_032419</name>
</gene>
<feature type="non-terminal residue" evidence="2">
    <location>
        <position position="1"/>
    </location>
</feature>
<dbReference type="Proteomes" id="UP001408789">
    <property type="component" value="Unassembled WGS sequence"/>
</dbReference>
<dbReference type="SUPFAM" id="SSF54928">
    <property type="entry name" value="RNA-binding domain, RBD"/>
    <property type="match status" value="1"/>
</dbReference>
<feature type="region of interest" description="Disordered" evidence="1">
    <location>
        <begin position="173"/>
        <end position="201"/>
    </location>
</feature>
<accession>A0AAP0GGU5</accession>
<comment type="caution">
    <text evidence="2">The sequence shown here is derived from an EMBL/GenBank/DDBJ whole genome shotgun (WGS) entry which is preliminary data.</text>
</comment>
<evidence type="ECO:0000313" key="3">
    <source>
        <dbReference type="Proteomes" id="UP001408789"/>
    </source>
</evidence>
<reference evidence="2 3" key="1">
    <citation type="submission" date="2024-04" db="EMBL/GenBank/DDBJ databases">
        <title>The reference genome of an endangered Asteraceae, Deinandra increscens subsp. villosa, native to the Central Coast of California.</title>
        <authorList>
            <person name="Guilliams M."/>
            <person name="Hasenstab-Lehman K."/>
            <person name="Meyer R."/>
            <person name="Mcevoy S."/>
        </authorList>
    </citation>
    <scope>NUCLEOTIDE SEQUENCE [LARGE SCALE GENOMIC DNA]</scope>
    <source>
        <tissue evidence="2">Leaf</tissue>
    </source>
</reference>
<dbReference type="InterPro" id="IPR035979">
    <property type="entry name" value="RBD_domain_sf"/>
</dbReference>